<keyword evidence="2" id="KW-0732">Signal</keyword>
<organism evidence="4 5">
    <name type="scientific">Acidobacterium capsulatum (strain ATCC 51196 / DSM 11244 / BCRC 80197 / JCM 7670 / NBRC 15755 / NCIMB 13165 / 161)</name>
    <dbReference type="NCBI Taxonomy" id="240015"/>
    <lineage>
        <taxon>Bacteria</taxon>
        <taxon>Pseudomonadati</taxon>
        <taxon>Acidobacteriota</taxon>
        <taxon>Terriglobia</taxon>
        <taxon>Terriglobales</taxon>
        <taxon>Acidobacteriaceae</taxon>
        <taxon>Acidobacterium</taxon>
    </lineage>
</organism>
<evidence type="ECO:0000256" key="1">
    <source>
        <dbReference type="SAM" id="MobiDB-lite"/>
    </source>
</evidence>
<reference evidence="4 5" key="1">
    <citation type="journal article" date="2009" name="Appl. Environ. Microbiol.">
        <title>Three genomes from the phylum Acidobacteria provide insight into the lifestyles of these microorganisms in soils.</title>
        <authorList>
            <person name="Ward N.L."/>
            <person name="Challacombe J.F."/>
            <person name="Janssen P.H."/>
            <person name="Henrissat B."/>
            <person name="Coutinho P.M."/>
            <person name="Wu M."/>
            <person name="Xie G."/>
            <person name="Haft D.H."/>
            <person name="Sait M."/>
            <person name="Badger J."/>
            <person name="Barabote R.D."/>
            <person name="Bradley B."/>
            <person name="Brettin T.S."/>
            <person name="Brinkac L.M."/>
            <person name="Bruce D."/>
            <person name="Creasy T."/>
            <person name="Daugherty S.C."/>
            <person name="Davidsen T.M."/>
            <person name="DeBoy R.T."/>
            <person name="Detter J.C."/>
            <person name="Dodson R.J."/>
            <person name="Durkin A.S."/>
            <person name="Ganapathy A."/>
            <person name="Gwinn-Giglio M."/>
            <person name="Han C.S."/>
            <person name="Khouri H."/>
            <person name="Kiss H."/>
            <person name="Kothari S.P."/>
            <person name="Madupu R."/>
            <person name="Nelson K.E."/>
            <person name="Nelson W.C."/>
            <person name="Paulsen I."/>
            <person name="Penn K."/>
            <person name="Ren Q."/>
            <person name="Rosovitz M.J."/>
            <person name="Selengut J.D."/>
            <person name="Shrivastava S."/>
            <person name="Sullivan S.A."/>
            <person name="Tapia R."/>
            <person name="Thompson L.S."/>
            <person name="Watkins K.L."/>
            <person name="Yang Q."/>
            <person name="Yu C."/>
            <person name="Zafar N."/>
            <person name="Zhou L."/>
            <person name="Kuske C.R."/>
        </authorList>
    </citation>
    <scope>NUCLEOTIDE SEQUENCE [LARGE SCALE GENOMIC DNA]</scope>
    <source>
        <strain evidence="5">ATCC 51196 / DSM 11244 / BCRC 80197 / JCM 7670 / NBRC 15755 / NCIMB 13165 / 161</strain>
    </source>
</reference>
<feature type="chain" id="PRO_5002909196" description="Peptidoglycan binding-like domain-containing protein" evidence="2">
    <location>
        <begin position="26"/>
        <end position="151"/>
    </location>
</feature>
<feature type="compositionally biased region" description="Low complexity" evidence="1">
    <location>
        <begin position="127"/>
        <end position="136"/>
    </location>
</feature>
<evidence type="ECO:0000313" key="5">
    <source>
        <dbReference type="Proteomes" id="UP000002207"/>
    </source>
</evidence>
<feature type="region of interest" description="Disordered" evidence="1">
    <location>
        <begin position="117"/>
        <end position="138"/>
    </location>
</feature>
<evidence type="ECO:0000256" key="2">
    <source>
        <dbReference type="SAM" id="SignalP"/>
    </source>
</evidence>
<dbReference type="InterPro" id="IPR036365">
    <property type="entry name" value="PGBD-like_sf"/>
</dbReference>
<feature type="domain" description="Peptidoglycan binding-like" evidence="3">
    <location>
        <begin position="58"/>
        <end position="99"/>
    </location>
</feature>
<dbReference type="InParanoid" id="C1F9B7"/>
<accession>C1F9B7</accession>
<dbReference type="Gene3D" id="1.10.101.10">
    <property type="entry name" value="PGBD-like superfamily/PGBD"/>
    <property type="match status" value="1"/>
</dbReference>
<dbReference type="OrthoDB" id="122434at2"/>
<dbReference type="AlphaFoldDB" id="C1F9B7"/>
<dbReference type="HOGENOM" id="CLU_145200_0_0_0"/>
<evidence type="ECO:0000313" key="4">
    <source>
        <dbReference type="EMBL" id="ACO34201.1"/>
    </source>
</evidence>
<dbReference type="EMBL" id="CP001472">
    <property type="protein sequence ID" value="ACO34201.1"/>
    <property type="molecule type" value="Genomic_DNA"/>
</dbReference>
<name>C1F9B7_ACIC5</name>
<dbReference type="InterPro" id="IPR002477">
    <property type="entry name" value="Peptidoglycan-bd-like"/>
</dbReference>
<feature type="signal peptide" evidence="2">
    <location>
        <begin position="1"/>
        <end position="25"/>
    </location>
</feature>
<dbReference type="Pfam" id="PF01471">
    <property type="entry name" value="PG_binding_1"/>
    <property type="match status" value="1"/>
</dbReference>
<sequence>MPSKRSWHIAAFVLCAALLTSSAWGSPAHRRHHYRHHHYFRHHSKPHQLRGQRAMASSRVEQIQAALIREHYLTGEPNGDWNDETQAAMRKYQADHGWQTKLLPDARALIKLGLGPKVDETEEAQNSKQPQQPKPSISYADTLAAVHALPE</sequence>
<dbReference type="RefSeq" id="WP_012680672.1">
    <property type="nucleotide sequence ID" value="NC_012483.1"/>
</dbReference>
<protein>
    <recommendedName>
        <fullName evidence="3">Peptidoglycan binding-like domain-containing protein</fullName>
    </recommendedName>
</protein>
<dbReference type="eggNOG" id="COG3409">
    <property type="taxonomic scope" value="Bacteria"/>
</dbReference>
<dbReference type="KEGG" id="aca:ACP_0269"/>
<dbReference type="InterPro" id="IPR036366">
    <property type="entry name" value="PGBDSf"/>
</dbReference>
<evidence type="ECO:0000259" key="3">
    <source>
        <dbReference type="Pfam" id="PF01471"/>
    </source>
</evidence>
<keyword evidence="5" id="KW-1185">Reference proteome</keyword>
<gene>
    <name evidence="4" type="ordered locus">ACP_0269</name>
</gene>
<dbReference type="SUPFAM" id="SSF47090">
    <property type="entry name" value="PGBD-like"/>
    <property type="match status" value="1"/>
</dbReference>
<dbReference type="Proteomes" id="UP000002207">
    <property type="component" value="Chromosome"/>
</dbReference>
<proteinExistence type="predicted"/>